<reference evidence="2 3" key="1">
    <citation type="submission" date="2023-09" db="EMBL/GenBank/DDBJ databases">
        <title>Novel taxa isolated from Blanes Bay.</title>
        <authorList>
            <person name="Rey-Velasco X."/>
            <person name="Lucena T."/>
        </authorList>
    </citation>
    <scope>NUCLEOTIDE SEQUENCE [LARGE SCALE GENOMIC DNA]</scope>
    <source>
        <strain evidence="2 3">S334</strain>
    </source>
</reference>
<feature type="transmembrane region" description="Helical" evidence="1">
    <location>
        <begin position="67"/>
        <end position="84"/>
    </location>
</feature>
<feature type="transmembrane region" description="Helical" evidence="1">
    <location>
        <begin position="90"/>
        <end position="108"/>
    </location>
</feature>
<gene>
    <name evidence="2" type="ORF">RQM65_15435</name>
</gene>
<evidence type="ECO:0000313" key="3">
    <source>
        <dbReference type="Proteomes" id="UP001250656"/>
    </source>
</evidence>
<keyword evidence="1" id="KW-1133">Transmembrane helix</keyword>
<comment type="caution">
    <text evidence="2">The sequence shown here is derived from an EMBL/GenBank/DDBJ whole genome shotgun (WGS) entry which is preliminary data.</text>
</comment>
<protein>
    <submittedName>
        <fullName evidence="2">Uncharacterized protein</fullName>
    </submittedName>
</protein>
<dbReference type="InterPro" id="IPR046674">
    <property type="entry name" value="DUF6544"/>
</dbReference>
<evidence type="ECO:0000313" key="2">
    <source>
        <dbReference type="EMBL" id="MDT7830060.1"/>
    </source>
</evidence>
<keyword evidence="3" id="KW-1185">Reference proteome</keyword>
<organism evidence="2 3">
    <name type="scientific">Pricia mediterranea</name>
    <dbReference type="NCBI Taxonomy" id="3076079"/>
    <lineage>
        <taxon>Bacteria</taxon>
        <taxon>Pseudomonadati</taxon>
        <taxon>Bacteroidota</taxon>
        <taxon>Flavobacteriia</taxon>
        <taxon>Flavobacteriales</taxon>
        <taxon>Flavobacteriaceae</taxon>
        <taxon>Pricia</taxon>
    </lineage>
</organism>
<accession>A0ABU3L8J7</accession>
<dbReference type="RefSeq" id="WP_314016315.1">
    <property type="nucleotide sequence ID" value="NZ_JAVTTP010000001.1"/>
</dbReference>
<proteinExistence type="predicted"/>
<dbReference type="Proteomes" id="UP001250656">
    <property type="component" value="Unassembled WGS sequence"/>
</dbReference>
<dbReference type="Pfam" id="PF20181">
    <property type="entry name" value="DUF6544"/>
    <property type="match status" value="1"/>
</dbReference>
<keyword evidence="1" id="KW-0812">Transmembrane</keyword>
<evidence type="ECO:0000256" key="1">
    <source>
        <dbReference type="SAM" id="Phobius"/>
    </source>
</evidence>
<name>A0ABU3L8J7_9FLAO</name>
<keyword evidence="1" id="KW-0472">Membrane</keyword>
<feature type="transmembrane region" description="Helical" evidence="1">
    <location>
        <begin position="39"/>
        <end position="60"/>
    </location>
</feature>
<sequence>MKIVLTITLFLHGLIHFMGFAKAFGYGNLTQFSKEISRPMGFLWMLAGILFVVSALLYFLKKDAWPVLAIVAVVVSQILIFTLWKDAKFGTIANMVILVAAIIGFASYQFESEYREDVTSAIKKFTVESETVTGRDLEHLPTPVKKYLMYVGIVGKPKVGNVRIVFEGEMRDKGKDWFTFTSQQYNFFESPVRLFFMKAKVSGLPTNGYHRYDREGASMLVKVLSLIPAVDLKSKEMYPTETVTFFNDLCLFAPAALIDKRIQWQAIDGLSANATFTTAETTISATLYFNEAGQLINFVSNDRYSIAEMKTFPFSTPASNYKLINGYHLPTYGEAVWHYPDGEFVYGKFNVISVAYNVTDLW</sequence>
<dbReference type="EMBL" id="JAVTTP010000001">
    <property type="protein sequence ID" value="MDT7830060.1"/>
    <property type="molecule type" value="Genomic_DNA"/>
</dbReference>